<organism evidence="2 3">
    <name type="scientific">Athelia psychrophila</name>
    <dbReference type="NCBI Taxonomy" id="1759441"/>
    <lineage>
        <taxon>Eukaryota</taxon>
        <taxon>Fungi</taxon>
        <taxon>Dikarya</taxon>
        <taxon>Basidiomycota</taxon>
        <taxon>Agaricomycotina</taxon>
        <taxon>Agaricomycetes</taxon>
        <taxon>Agaricomycetidae</taxon>
        <taxon>Atheliales</taxon>
        <taxon>Atheliaceae</taxon>
        <taxon>Athelia</taxon>
    </lineage>
</organism>
<evidence type="ECO:0000313" key="3">
    <source>
        <dbReference type="Proteomes" id="UP000076532"/>
    </source>
</evidence>
<dbReference type="Pfam" id="PF08265">
    <property type="entry name" value="YL1_C"/>
    <property type="match status" value="1"/>
</dbReference>
<dbReference type="EMBL" id="KV417677">
    <property type="protein sequence ID" value="KZP10578.1"/>
    <property type="molecule type" value="Genomic_DNA"/>
</dbReference>
<dbReference type="OrthoDB" id="78296at2759"/>
<dbReference type="STRING" id="436010.A0A165ZH20"/>
<reference evidence="2 3" key="1">
    <citation type="journal article" date="2016" name="Mol. Biol. Evol.">
        <title>Comparative Genomics of Early-Diverging Mushroom-Forming Fungi Provides Insights into the Origins of Lignocellulose Decay Capabilities.</title>
        <authorList>
            <person name="Nagy L.G."/>
            <person name="Riley R."/>
            <person name="Tritt A."/>
            <person name="Adam C."/>
            <person name="Daum C."/>
            <person name="Floudas D."/>
            <person name="Sun H."/>
            <person name="Yadav J.S."/>
            <person name="Pangilinan J."/>
            <person name="Larsson K.H."/>
            <person name="Matsuura K."/>
            <person name="Barry K."/>
            <person name="Labutti K."/>
            <person name="Kuo R."/>
            <person name="Ohm R.A."/>
            <person name="Bhattacharya S.S."/>
            <person name="Shirouzu T."/>
            <person name="Yoshinaga Y."/>
            <person name="Martin F.M."/>
            <person name="Grigoriev I.V."/>
            <person name="Hibbett D.S."/>
        </authorList>
    </citation>
    <scope>NUCLEOTIDE SEQUENCE [LARGE SCALE GENOMIC DNA]</scope>
    <source>
        <strain evidence="2 3">CBS 109695</strain>
    </source>
</reference>
<dbReference type="Proteomes" id="UP000076532">
    <property type="component" value="Unassembled WGS sequence"/>
</dbReference>
<name>A0A165ZH20_9AGAM</name>
<dbReference type="SMART" id="SM00993">
    <property type="entry name" value="YL1_C"/>
    <property type="match status" value="1"/>
</dbReference>
<dbReference type="AlphaFoldDB" id="A0A165ZH20"/>
<keyword evidence="3" id="KW-1185">Reference proteome</keyword>
<gene>
    <name evidence="2" type="ORF">FIBSPDRAFT_872465</name>
</gene>
<evidence type="ECO:0000313" key="2">
    <source>
        <dbReference type="EMBL" id="KZP10578.1"/>
    </source>
</evidence>
<dbReference type="InterPro" id="IPR013272">
    <property type="entry name" value="Vps72/YL1_C"/>
</dbReference>
<feature type="domain" description="Vps72/YL1 C-terminal" evidence="1">
    <location>
        <begin position="26"/>
        <end position="55"/>
    </location>
</feature>
<protein>
    <recommendedName>
        <fullName evidence="1">Vps72/YL1 C-terminal domain-containing protein</fullName>
    </recommendedName>
</protein>
<sequence length="90" mass="9852">MADLGADVPWADLKVYSGKARPRSRQTCPVTGLPAPYLGPWTGVPFANACAHEMLTQILNHKYVWSERLGRYIVRSGDRCLHRQGGGDGG</sequence>
<accession>A0A165ZH20</accession>
<proteinExistence type="predicted"/>
<evidence type="ECO:0000259" key="1">
    <source>
        <dbReference type="SMART" id="SM00993"/>
    </source>
</evidence>